<organism evidence="2 3">
    <name type="scientific">Halorubrum trapanicum</name>
    <dbReference type="NCBI Taxonomy" id="29284"/>
    <lineage>
        <taxon>Archaea</taxon>
        <taxon>Methanobacteriati</taxon>
        <taxon>Methanobacteriota</taxon>
        <taxon>Stenosarchaea group</taxon>
        <taxon>Halobacteria</taxon>
        <taxon>Halobacteriales</taxon>
        <taxon>Haloferacaceae</taxon>
        <taxon>Halorubrum</taxon>
    </lineage>
</organism>
<name>A0A8J7UNL1_9EURY</name>
<sequence length="149" mass="16458">MSDDDPTPPTDDATSLTDDQRETLLDRVNSQSATIGASVPDEIEVDGSALDLSAFIVETRKVDTVPPALDRKVTAARESLRRERERRVDRLETDVLGRETAEALADEVVGIDRALNALEGIRRPGFADEHHADTLAGHERWLAFVDQVR</sequence>
<reference evidence="2 3" key="1">
    <citation type="submission" date="2021-03" db="EMBL/GenBank/DDBJ databases">
        <title>Genomic Encyclopedia of Type Strains, Phase IV (KMG-IV): sequencing the most valuable type-strain genomes for metagenomic binning, comparative biology and taxonomic classification.</title>
        <authorList>
            <person name="Goeker M."/>
        </authorList>
    </citation>
    <scope>NUCLEOTIDE SEQUENCE [LARGE SCALE GENOMIC DNA]</scope>
    <source>
        <strain evidence="2 3">DSM 12287</strain>
    </source>
</reference>
<dbReference type="Pfam" id="PF19101">
    <property type="entry name" value="DUF5788"/>
    <property type="match status" value="1"/>
</dbReference>
<dbReference type="Proteomes" id="UP000770586">
    <property type="component" value="Unassembled WGS sequence"/>
</dbReference>
<evidence type="ECO:0000313" key="2">
    <source>
        <dbReference type="EMBL" id="MBP1901860.1"/>
    </source>
</evidence>
<dbReference type="RefSeq" id="WP_209546252.1">
    <property type="nucleotide sequence ID" value="NZ_BAAADX010000002.1"/>
</dbReference>
<gene>
    <name evidence="2" type="ORF">J2744_001538</name>
</gene>
<comment type="caution">
    <text evidence="2">The sequence shown here is derived from an EMBL/GenBank/DDBJ whole genome shotgun (WGS) entry which is preliminary data.</text>
</comment>
<keyword evidence="3" id="KW-1185">Reference proteome</keyword>
<dbReference type="InterPro" id="IPR043900">
    <property type="entry name" value="DUF5788"/>
</dbReference>
<protein>
    <submittedName>
        <fullName evidence="2">Uncharacterized protein</fullName>
    </submittedName>
</protein>
<dbReference type="EMBL" id="JAGGKE010000005">
    <property type="protein sequence ID" value="MBP1901860.1"/>
    <property type="molecule type" value="Genomic_DNA"/>
</dbReference>
<feature type="region of interest" description="Disordered" evidence="1">
    <location>
        <begin position="1"/>
        <end position="22"/>
    </location>
</feature>
<dbReference type="OrthoDB" id="137027at2157"/>
<dbReference type="AlphaFoldDB" id="A0A8J7UNL1"/>
<evidence type="ECO:0000256" key="1">
    <source>
        <dbReference type="SAM" id="MobiDB-lite"/>
    </source>
</evidence>
<evidence type="ECO:0000313" key="3">
    <source>
        <dbReference type="Proteomes" id="UP000770586"/>
    </source>
</evidence>
<proteinExistence type="predicted"/>
<accession>A0A8J7UNL1</accession>